<dbReference type="GeneID" id="36583131"/>
<organism evidence="1 2">
    <name type="scientific">Hyaloscypha bicolor E</name>
    <dbReference type="NCBI Taxonomy" id="1095630"/>
    <lineage>
        <taxon>Eukaryota</taxon>
        <taxon>Fungi</taxon>
        <taxon>Dikarya</taxon>
        <taxon>Ascomycota</taxon>
        <taxon>Pezizomycotina</taxon>
        <taxon>Leotiomycetes</taxon>
        <taxon>Helotiales</taxon>
        <taxon>Hyaloscyphaceae</taxon>
        <taxon>Hyaloscypha</taxon>
        <taxon>Hyaloscypha bicolor</taxon>
    </lineage>
</organism>
<reference evidence="1 2" key="1">
    <citation type="submission" date="2016-04" db="EMBL/GenBank/DDBJ databases">
        <title>A degradative enzymes factory behind the ericoid mycorrhizal symbiosis.</title>
        <authorList>
            <consortium name="DOE Joint Genome Institute"/>
            <person name="Martino E."/>
            <person name="Morin E."/>
            <person name="Grelet G."/>
            <person name="Kuo A."/>
            <person name="Kohler A."/>
            <person name="Daghino S."/>
            <person name="Barry K."/>
            <person name="Choi C."/>
            <person name="Cichocki N."/>
            <person name="Clum A."/>
            <person name="Copeland A."/>
            <person name="Hainaut M."/>
            <person name="Haridas S."/>
            <person name="Labutti K."/>
            <person name="Lindquist E."/>
            <person name="Lipzen A."/>
            <person name="Khouja H.-R."/>
            <person name="Murat C."/>
            <person name="Ohm R."/>
            <person name="Olson A."/>
            <person name="Spatafora J."/>
            <person name="Veneault-Fourrey C."/>
            <person name="Henrissat B."/>
            <person name="Grigoriev I."/>
            <person name="Martin F."/>
            <person name="Perotto S."/>
        </authorList>
    </citation>
    <scope>NUCLEOTIDE SEQUENCE [LARGE SCALE GENOMIC DNA]</scope>
    <source>
        <strain evidence="1 2">E</strain>
    </source>
</reference>
<sequence length="142" mass="15053">MLRGACSTAVKNLVSGINDNIAVQKNEQSQTTIIQKILSANTTDDGNFQTAKSKLVTIVNQGITIRQNNQKIAPSGNAAIAGLATVATAQKGELKLAQGLTGTPDIDNPNLSNLQTMFSGGIKQNQQNAKDVGFQFYFIVLC</sequence>
<dbReference type="OrthoDB" id="3638982at2759"/>
<gene>
    <name evidence="1" type="ORF">K444DRAFT_532054</name>
</gene>
<dbReference type="STRING" id="1095630.A0A2J6T608"/>
<dbReference type="AlphaFoldDB" id="A0A2J6T608"/>
<accession>A0A2J6T608</accession>
<protein>
    <submittedName>
        <fullName evidence="1">Uncharacterized protein</fullName>
    </submittedName>
</protein>
<dbReference type="EMBL" id="KZ613822">
    <property type="protein sequence ID" value="PMD58454.1"/>
    <property type="molecule type" value="Genomic_DNA"/>
</dbReference>
<dbReference type="InParanoid" id="A0A2J6T608"/>
<dbReference type="RefSeq" id="XP_024735358.1">
    <property type="nucleotide sequence ID" value="XM_024875051.1"/>
</dbReference>
<dbReference type="Proteomes" id="UP000235371">
    <property type="component" value="Unassembled WGS sequence"/>
</dbReference>
<name>A0A2J6T608_9HELO</name>
<evidence type="ECO:0000313" key="2">
    <source>
        <dbReference type="Proteomes" id="UP000235371"/>
    </source>
</evidence>
<keyword evidence="2" id="KW-1185">Reference proteome</keyword>
<evidence type="ECO:0000313" key="1">
    <source>
        <dbReference type="EMBL" id="PMD58454.1"/>
    </source>
</evidence>
<proteinExistence type="predicted"/>